<dbReference type="Proteomes" id="UP000233100">
    <property type="component" value="Chromosome 10"/>
</dbReference>
<dbReference type="AlphaFoldDB" id="A0A7N9D187"/>
<evidence type="ECO:0000313" key="1">
    <source>
        <dbReference type="Ensembl" id="ENSMFAP00000059807.1"/>
    </source>
</evidence>
<reference evidence="1" key="3">
    <citation type="submission" date="2025-09" db="UniProtKB">
        <authorList>
            <consortium name="Ensembl"/>
        </authorList>
    </citation>
    <scope>IDENTIFICATION</scope>
</reference>
<organism evidence="1 2">
    <name type="scientific">Macaca fascicularis</name>
    <name type="common">Crab-eating macaque</name>
    <name type="synonym">Cynomolgus monkey</name>
    <dbReference type="NCBI Taxonomy" id="9541"/>
    <lineage>
        <taxon>Eukaryota</taxon>
        <taxon>Metazoa</taxon>
        <taxon>Chordata</taxon>
        <taxon>Craniata</taxon>
        <taxon>Vertebrata</taxon>
        <taxon>Euteleostomi</taxon>
        <taxon>Mammalia</taxon>
        <taxon>Eutheria</taxon>
        <taxon>Euarchontoglires</taxon>
        <taxon>Primates</taxon>
        <taxon>Haplorrhini</taxon>
        <taxon>Catarrhini</taxon>
        <taxon>Cercopithecidae</taxon>
        <taxon>Cercopithecinae</taxon>
        <taxon>Macaca</taxon>
    </lineage>
</organism>
<evidence type="ECO:0000313" key="2">
    <source>
        <dbReference type="Proteomes" id="UP000233100"/>
    </source>
</evidence>
<accession>A0A7N9D187</accession>
<reference evidence="1" key="2">
    <citation type="submission" date="2025-08" db="UniProtKB">
        <authorList>
            <consortium name="Ensembl"/>
        </authorList>
    </citation>
    <scope>IDENTIFICATION</scope>
</reference>
<keyword evidence="2" id="KW-1185">Reference proteome</keyword>
<proteinExistence type="predicted"/>
<dbReference type="GeneTree" id="ENSGT00910000148824"/>
<sequence length="75" mass="8726">MFTIHFPKLLIFPKIVTENCCLLFRSFWGWWCWLSHACEVVCVSDLTDSLLSLLIERALFTLFICFDTSAFSVLS</sequence>
<protein>
    <submittedName>
        <fullName evidence="1">Uncharacterized protein</fullName>
    </submittedName>
</protein>
<reference evidence="1 2" key="1">
    <citation type="submission" date="2013-03" db="EMBL/GenBank/DDBJ databases">
        <authorList>
            <person name="Warren W."/>
            <person name="Wilson R.K."/>
        </authorList>
    </citation>
    <scope>NUCLEOTIDE SEQUENCE</scope>
</reference>
<name>A0A7N9D187_MACFA</name>
<dbReference type="Ensembl" id="ENSMFAT00000102557.1">
    <property type="protein sequence ID" value="ENSMFAP00000059807.1"/>
    <property type="gene ID" value="ENSMFAG00000050935.1"/>
</dbReference>